<dbReference type="SMART" id="SM00343">
    <property type="entry name" value="ZnF_C2HC"/>
    <property type="match status" value="1"/>
</dbReference>
<feature type="region of interest" description="Disordered" evidence="2">
    <location>
        <begin position="428"/>
        <end position="467"/>
    </location>
</feature>
<accession>A0A8J2E6T4</accession>
<organism evidence="4 5">
    <name type="scientific">Cotesia congregata</name>
    <name type="common">Parasitoid wasp</name>
    <name type="synonym">Apanteles congregatus</name>
    <dbReference type="NCBI Taxonomy" id="51543"/>
    <lineage>
        <taxon>Eukaryota</taxon>
        <taxon>Metazoa</taxon>
        <taxon>Ecdysozoa</taxon>
        <taxon>Arthropoda</taxon>
        <taxon>Hexapoda</taxon>
        <taxon>Insecta</taxon>
        <taxon>Pterygota</taxon>
        <taxon>Neoptera</taxon>
        <taxon>Endopterygota</taxon>
        <taxon>Hymenoptera</taxon>
        <taxon>Apocrita</taxon>
        <taxon>Ichneumonoidea</taxon>
        <taxon>Braconidae</taxon>
        <taxon>Microgastrinae</taxon>
        <taxon>Cotesia</taxon>
    </lineage>
</organism>
<dbReference type="EMBL" id="CAJNRD030001116">
    <property type="protein sequence ID" value="CAG5075375.1"/>
    <property type="molecule type" value="Genomic_DNA"/>
</dbReference>
<dbReference type="SUPFAM" id="SSF57756">
    <property type="entry name" value="Retrovirus zinc finger-like domains"/>
    <property type="match status" value="1"/>
</dbReference>
<evidence type="ECO:0000313" key="4">
    <source>
        <dbReference type="EMBL" id="CAG5075375.1"/>
    </source>
</evidence>
<sequence length="574" mass="66492">MAEKETANLTKLDGKNYQMWKFGISYLLDSKELSDYIDGTDVEPDKVTKLVDWKIWKKSRAQAMVLLLSSVDHVLHPNLINCESPKAVWDKLKALYGETNEDEITSAWQRYYAYNIVDSEPINTQIEKFESLHKTLTDSGEKLSEKSIISKLLSSLTPRFSAFRMAWECTAKDEQRLTNLTARLIREDKRLKDSEESEMMSALQVNVMKKQFQQMKMRQETHQERQERLNKVRELKKRTRCHKCGKIGHWKRECTEQAENDEHQEVIGRESQTYICEVSALNTEDYIQEKDIWIADSGASMHMTWRREIFQNFNPSETIKHVKIADDKLLPISGTGVVNILVDLNRKVYDRTLLNVLLVPGLRRNLFSVGAVNKKKFSFHAYEQHCEVRDQDGELSSVGVSFGDLGEGHYDVGGDGEPAVIEQVEERRGLGPQHELDEENQPGEIEEEDGRQIPQHEIEEENREQPNQETMDFEAINKVNHLEDFSPTKKLTDLTINNEYRISELKIVNTKFGPRIIATIDDLYVVFLPARTAKLLKDPEDIKKFNVAALKKELFLLYLGGQFNNFEFLRKNLN</sequence>
<comment type="caution">
    <text evidence="4">The sequence shown here is derived from an EMBL/GenBank/DDBJ whole genome shotgun (WGS) entry which is preliminary data.</text>
</comment>
<keyword evidence="5" id="KW-1185">Reference proteome</keyword>
<proteinExistence type="predicted"/>
<dbReference type="OrthoDB" id="8063677at2759"/>
<dbReference type="InterPro" id="IPR036875">
    <property type="entry name" value="Znf_CCHC_sf"/>
</dbReference>
<dbReference type="PANTHER" id="PTHR47592:SF27">
    <property type="entry name" value="OS08G0421700 PROTEIN"/>
    <property type="match status" value="1"/>
</dbReference>
<gene>
    <name evidence="4" type="ORF">HICCMSTLAB_LOCUS1529</name>
</gene>
<dbReference type="PROSITE" id="PS50158">
    <property type="entry name" value="ZF_CCHC"/>
    <property type="match status" value="1"/>
</dbReference>
<evidence type="ECO:0000259" key="3">
    <source>
        <dbReference type="PROSITE" id="PS50158"/>
    </source>
</evidence>
<dbReference type="Pfam" id="PF14223">
    <property type="entry name" value="Retrotran_gag_2"/>
    <property type="match status" value="1"/>
</dbReference>
<evidence type="ECO:0000256" key="2">
    <source>
        <dbReference type="SAM" id="MobiDB-lite"/>
    </source>
</evidence>
<dbReference type="Pfam" id="PF22936">
    <property type="entry name" value="Pol_BBD"/>
    <property type="match status" value="1"/>
</dbReference>
<dbReference type="GO" id="GO:0003676">
    <property type="term" value="F:nucleic acid binding"/>
    <property type="evidence" value="ECO:0007669"/>
    <property type="project" value="InterPro"/>
</dbReference>
<keyword evidence="1" id="KW-0862">Zinc</keyword>
<dbReference type="InterPro" id="IPR054722">
    <property type="entry name" value="PolX-like_BBD"/>
</dbReference>
<keyword evidence="1" id="KW-0479">Metal-binding</keyword>
<feature type="compositionally biased region" description="Acidic residues" evidence="2">
    <location>
        <begin position="436"/>
        <end position="449"/>
    </location>
</feature>
<dbReference type="Pfam" id="PF00098">
    <property type="entry name" value="zf-CCHC"/>
    <property type="match status" value="1"/>
</dbReference>
<evidence type="ECO:0000256" key="1">
    <source>
        <dbReference type="PROSITE-ProRule" id="PRU00047"/>
    </source>
</evidence>
<reference evidence="4" key="1">
    <citation type="submission" date="2021-04" db="EMBL/GenBank/DDBJ databases">
        <authorList>
            <person name="Chebbi M.A.C M."/>
        </authorList>
    </citation>
    <scope>NUCLEOTIDE SEQUENCE</scope>
</reference>
<dbReference type="Gene3D" id="4.10.60.10">
    <property type="entry name" value="Zinc finger, CCHC-type"/>
    <property type="match status" value="1"/>
</dbReference>
<keyword evidence="1" id="KW-0863">Zinc-finger</keyword>
<dbReference type="GO" id="GO:0008270">
    <property type="term" value="F:zinc ion binding"/>
    <property type="evidence" value="ECO:0007669"/>
    <property type="project" value="UniProtKB-KW"/>
</dbReference>
<feature type="domain" description="CCHC-type" evidence="3">
    <location>
        <begin position="240"/>
        <end position="256"/>
    </location>
</feature>
<dbReference type="AlphaFoldDB" id="A0A8J2E6T4"/>
<name>A0A8J2E6T4_COTCN</name>
<protein>
    <submittedName>
        <fullName evidence="4">Similar to Retrovirus-related Pol polyprotein from transposon TNT 1-94 (Nicotiana tabacum)</fullName>
    </submittedName>
</protein>
<dbReference type="PANTHER" id="PTHR47592">
    <property type="entry name" value="PBF68 PROTEIN"/>
    <property type="match status" value="1"/>
</dbReference>
<dbReference type="InterPro" id="IPR001878">
    <property type="entry name" value="Znf_CCHC"/>
</dbReference>
<dbReference type="Proteomes" id="UP000786811">
    <property type="component" value="Unassembled WGS sequence"/>
</dbReference>
<evidence type="ECO:0000313" key="5">
    <source>
        <dbReference type="Proteomes" id="UP000786811"/>
    </source>
</evidence>